<organism evidence="1 2">
    <name type="scientific">Artemia franciscana</name>
    <name type="common">Brine shrimp</name>
    <name type="synonym">Artemia sanfranciscana</name>
    <dbReference type="NCBI Taxonomy" id="6661"/>
    <lineage>
        <taxon>Eukaryota</taxon>
        <taxon>Metazoa</taxon>
        <taxon>Ecdysozoa</taxon>
        <taxon>Arthropoda</taxon>
        <taxon>Crustacea</taxon>
        <taxon>Branchiopoda</taxon>
        <taxon>Anostraca</taxon>
        <taxon>Artemiidae</taxon>
        <taxon>Artemia</taxon>
    </lineage>
</organism>
<evidence type="ECO:0000313" key="1">
    <source>
        <dbReference type="EMBL" id="KAK2702297.1"/>
    </source>
</evidence>
<reference evidence="1" key="1">
    <citation type="submission" date="2023-07" db="EMBL/GenBank/DDBJ databases">
        <title>Chromosome-level genome assembly of Artemia franciscana.</title>
        <authorList>
            <person name="Jo E."/>
        </authorList>
    </citation>
    <scope>NUCLEOTIDE SEQUENCE</scope>
    <source>
        <tissue evidence="1">Whole body</tissue>
    </source>
</reference>
<protein>
    <submittedName>
        <fullName evidence="1">Uncharacterized protein</fullName>
    </submittedName>
</protein>
<evidence type="ECO:0000313" key="2">
    <source>
        <dbReference type="Proteomes" id="UP001187531"/>
    </source>
</evidence>
<comment type="caution">
    <text evidence="1">The sequence shown here is derived from an EMBL/GenBank/DDBJ whole genome shotgun (WGS) entry which is preliminary data.</text>
</comment>
<accession>A0AA88KTA8</accession>
<dbReference type="AlphaFoldDB" id="A0AA88KTA8"/>
<sequence>MKTIYVRKLKKKDQWISESTWDIIDQRAEVKILVDRHEDNTTCTTEYLDYLKAQHKRLDKQVKTRTRNDKRMYLETIDDQTEVATRWGDSRTVYPIKKELAGISKASSNQVENKEGILLNQTDDII</sequence>
<gene>
    <name evidence="1" type="ORF">QYM36_019091</name>
</gene>
<proteinExistence type="predicted"/>
<dbReference type="Proteomes" id="UP001187531">
    <property type="component" value="Unassembled WGS sequence"/>
</dbReference>
<name>A0AA88KTA8_ARTSF</name>
<keyword evidence="2" id="KW-1185">Reference proteome</keyword>
<dbReference type="EMBL" id="JAVRJZ010000498">
    <property type="protein sequence ID" value="KAK2702297.1"/>
    <property type="molecule type" value="Genomic_DNA"/>
</dbReference>